<evidence type="ECO:0000256" key="5">
    <source>
        <dbReference type="ARBA" id="ARBA00023002"/>
    </source>
</evidence>
<dbReference type="GO" id="GO:0008270">
    <property type="term" value="F:zinc ion binding"/>
    <property type="evidence" value="ECO:0007669"/>
    <property type="project" value="InterPro"/>
</dbReference>
<dbReference type="Pfam" id="PF02900">
    <property type="entry name" value="LigB"/>
    <property type="match status" value="1"/>
</dbReference>
<keyword evidence="4" id="KW-0862">Zinc</keyword>
<evidence type="ECO:0000256" key="1">
    <source>
        <dbReference type="ARBA" id="ARBA00001947"/>
    </source>
</evidence>
<dbReference type="InterPro" id="IPR014436">
    <property type="entry name" value="Extradiol_dOase_DODA"/>
</dbReference>
<protein>
    <submittedName>
        <fullName evidence="8">Dioxygenase</fullName>
    </submittedName>
</protein>
<gene>
    <name evidence="7" type="ORF">BGI27_16795</name>
    <name evidence="8" type="ORF">CGU29_16705</name>
</gene>
<dbReference type="GO" id="GO:0008198">
    <property type="term" value="F:ferrous iron binding"/>
    <property type="evidence" value="ECO:0007669"/>
    <property type="project" value="InterPro"/>
</dbReference>
<dbReference type="CDD" id="cd07363">
    <property type="entry name" value="45_DOPA_Dioxygenase"/>
    <property type="match status" value="1"/>
</dbReference>
<dbReference type="GO" id="GO:0016702">
    <property type="term" value="F:oxidoreductase activity, acting on single donors with incorporation of molecular oxygen, incorporation of two atoms of oxygen"/>
    <property type="evidence" value="ECO:0007669"/>
    <property type="project" value="UniProtKB-ARBA"/>
</dbReference>
<accession>A0A272EMR3</accession>
<evidence type="ECO:0000313" key="8">
    <source>
        <dbReference type="EMBL" id="PAS91395.1"/>
    </source>
</evidence>
<dbReference type="PANTHER" id="PTHR30096">
    <property type="entry name" value="4,5-DOPA DIOXYGENASE EXTRADIOL-LIKE PROTEIN"/>
    <property type="match status" value="1"/>
</dbReference>
<keyword evidence="5" id="KW-0560">Oxidoreductase</keyword>
<reference evidence="8 9" key="2">
    <citation type="submission" date="2017-07" db="EMBL/GenBank/DDBJ databases">
        <title>Candidatus Dactylopiibacterium carminicum, a nitrogen-fixing symbiont of the cochineal insect Dactylopius coccus and Dactylopius opuntiae (Hemiptera: Coccoidea: Dactylopiidae).</title>
        <authorList>
            <person name="Vera A."/>
        </authorList>
    </citation>
    <scope>NUCLEOTIDE SEQUENCE [LARGE SCALE GENOMIC DNA]</scope>
    <source>
        <strain evidence="8 9">NFDCM</strain>
    </source>
</reference>
<dbReference type="Proteomes" id="UP000216107">
    <property type="component" value="Unassembled WGS sequence"/>
</dbReference>
<dbReference type="AlphaFoldDB" id="A0A272EMR3"/>
<dbReference type="PIRSF" id="PIRSF006157">
    <property type="entry name" value="Doxgns_DODA"/>
    <property type="match status" value="1"/>
</dbReference>
<feature type="domain" description="Extradiol ring-cleavage dioxygenase class III enzyme subunit B" evidence="6">
    <location>
        <begin position="4"/>
        <end position="245"/>
    </location>
</feature>
<comment type="cofactor">
    <cofactor evidence="1">
        <name>Zn(2+)</name>
        <dbReference type="ChEBI" id="CHEBI:29105"/>
    </cofactor>
</comment>
<evidence type="ECO:0000313" key="10">
    <source>
        <dbReference type="Proteomes" id="UP000623509"/>
    </source>
</evidence>
<dbReference type="InterPro" id="IPR004183">
    <property type="entry name" value="Xdiol_dOase_suB"/>
</dbReference>
<reference evidence="7 10" key="1">
    <citation type="submission" date="2016-08" db="EMBL/GenBank/DDBJ databases">
        <title>Candidatus Dactylopiibacterium carminicum genome sequence.</title>
        <authorList>
            <person name="Ramirez-Puebla S.T."/>
            <person name="Ormeno-Orrillo E."/>
            <person name="Vera-Ponce De Leon A."/>
            <person name="Luis L."/>
            <person name="Sanchez-Flores A."/>
            <person name="Monica R."/>
            <person name="Martinez-Romero E."/>
        </authorList>
    </citation>
    <scope>NUCLEOTIDE SEQUENCE [LARGE SCALE GENOMIC DNA]</scope>
    <source>
        <strain evidence="7">END1</strain>
    </source>
</reference>
<dbReference type="Proteomes" id="UP000623509">
    <property type="component" value="Unassembled WGS sequence"/>
</dbReference>
<evidence type="ECO:0000313" key="9">
    <source>
        <dbReference type="Proteomes" id="UP000216107"/>
    </source>
</evidence>
<evidence type="ECO:0000256" key="3">
    <source>
        <dbReference type="ARBA" id="ARBA00022723"/>
    </source>
</evidence>
<evidence type="ECO:0000259" key="6">
    <source>
        <dbReference type="Pfam" id="PF02900"/>
    </source>
</evidence>
<dbReference type="OrthoDB" id="9790889at2"/>
<comment type="caution">
    <text evidence="8">The sequence shown here is derived from an EMBL/GenBank/DDBJ whole genome shotgun (WGS) entry which is preliminary data.</text>
</comment>
<organism evidence="8 9">
    <name type="scientific">Candidatus Dactylopiibacterium carminicum</name>
    <dbReference type="NCBI Taxonomy" id="857335"/>
    <lineage>
        <taxon>Bacteria</taxon>
        <taxon>Pseudomonadati</taxon>
        <taxon>Pseudomonadota</taxon>
        <taxon>Betaproteobacteria</taxon>
        <taxon>Rhodocyclales</taxon>
        <taxon>Rhodocyclaceae</taxon>
        <taxon>Candidatus Dactylopiibacterium</taxon>
    </lineage>
</organism>
<keyword evidence="8" id="KW-0223">Dioxygenase</keyword>
<dbReference type="EMBL" id="MDUX01000089">
    <property type="protein sequence ID" value="KAF7597803.1"/>
    <property type="molecule type" value="Genomic_DNA"/>
</dbReference>
<keyword evidence="10" id="KW-1185">Reference proteome</keyword>
<dbReference type="Gene3D" id="3.40.830.10">
    <property type="entry name" value="LigB-like"/>
    <property type="match status" value="1"/>
</dbReference>
<sequence>MPVLFISHGSPMHAVQEHPAALAWVSAVSQLTRPKAVLMVSAHWESGPPLIGGAEQPETIHDFGGFPDELYRIRYPAPGAPDLAARIQNLLRDAGLEAGIDGCRGLDHGAWVPLLKMYPQADVPVLQLSVQPGLDARHHLKLGAALSHLRKEGVLIVGSGHMTHNLRDWFHGARIDAGPYAREFRDWVAKHLLAKDIDALSAWEEQAPHARRAHPTPEHFLPLFVALGAAKDDLAPECLHSSFEYGVLAMDAWRLASA</sequence>
<dbReference type="PANTHER" id="PTHR30096:SF0">
    <property type="entry name" value="4,5-DOPA DIOXYGENASE EXTRADIOL-LIKE PROTEIN"/>
    <property type="match status" value="1"/>
</dbReference>
<comment type="similarity">
    <text evidence="2">Belongs to the DODA-type extradiol aromatic ring-opening dioxygenase family.</text>
</comment>
<dbReference type="SUPFAM" id="SSF53213">
    <property type="entry name" value="LigB-like"/>
    <property type="match status" value="1"/>
</dbReference>
<evidence type="ECO:0000313" key="7">
    <source>
        <dbReference type="EMBL" id="KAF7597803.1"/>
    </source>
</evidence>
<dbReference type="EMBL" id="NMRN01000091">
    <property type="protein sequence ID" value="PAS91395.1"/>
    <property type="molecule type" value="Genomic_DNA"/>
</dbReference>
<evidence type="ECO:0000256" key="4">
    <source>
        <dbReference type="ARBA" id="ARBA00022833"/>
    </source>
</evidence>
<evidence type="ECO:0000256" key="2">
    <source>
        <dbReference type="ARBA" id="ARBA00007581"/>
    </source>
</evidence>
<proteinExistence type="inferred from homology"/>
<name>A0A272EMR3_9RHOO</name>
<keyword evidence="3" id="KW-0479">Metal-binding</keyword>